<feature type="transmembrane region" description="Helical" evidence="1">
    <location>
        <begin position="146"/>
        <end position="166"/>
    </location>
</feature>
<proteinExistence type="predicted"/>
<feature type="transmembrane region" description="Helical" evidence="1">
    <location>
        <begin position="27"/>
        <end position="46"/>
    </location>
</feature>
<keyword evidence="1" id="KW-0812">Transmembrane</keyword>
<feature type="transmembrane region" description="Helical" evidence="1">
    <location>
        <begin position="118"/>
        <end position="139"/>
    </location>
</feature>
<keyword evidence="1" id="KW-0472">Membrane</keyword>
<dbReference type="PIRSF" id="PIRSF020606">
    <property type="entry name" value="UCP020606"/>
    <property type="match status" value="1"/>
</dbReference>
<comment type="caution">
    <text evidence="2">The sequence shown here is derived from an EMBL/GenBank/DDBJ whole genome shotgun (WGS) entry which is preliminary data.</text>
</comment>
<accession>A0A432Y9A1</accession>
<dbReference type="OrthoDB" id="9786473at2"/>
<dbReference type="Pfam" id="PF09997">
    <property type="entry name" value="DUF2238"/>
    <property type="match status" value="1"/>
</dbReference>
<sequence>MHKLLWVLIYTGCLIWSAYHPKDQLTWWLEVLPALLGAILLAVTYRHFTFTRLVYGLALVHCVILMVGGHYTYAEVPLFDTLGDYFGWERNNYDKLGHFAQGFVPAMVVREIVVRNHLIFGGLWQFVFITSFCLAFSAFYELIEWWVAVATGASADAFLGTQGYAWDTQSDMAFALIGAMSALLLLSGIHNQQIEQKRSLYGRTQ</sequence>
<feature type="transmembrane region" description="Helical" evidence="1">
    <location>
        <begin position="172"/>
        <end position="189"/>
    </location>
</feature>
<dbReference type="RefSeq" id="WP_110573528.1">
    <property type="nucleotide sequence ID" value="NZ_PIPV01000002.1"/>
</dbReference>
<feature type="transmembrane region" description="Helical" evidence="1">
    <location>
        <begin position="53"/>
        <end position="73"/>
    </location>
</feature>
<evidence type="ECO:0000313" key="3">
    <source>
        <dbReference type="Proteomes" id="UP000287330"/>
    </source>
</evidence>
<reference evidence="3" key="1">
    <citation type="journal article" date="2018" name="Front. Microbiol.">
        <title>Genome-Based Analysis Reveals the Taxonomy and Diversity of the Family Idiomarinaceae.</title>
        <authorList>
            <person name="Liu Y."/>
            <person name="Lai Q."/>
            <person name="Shao Z."/>
        </authorList>
    </citation>
    <scope>NUCLEOTIDE SEQUENCE [LARGE SCALE GENOMIC DNA]</scope>
    <source>
        <strain evidence="3">F23</strain>
    </source>
</reference>
<dbReference type="EMBL" id="PIPV01000002">
    <property type="protein sequence ID" value="RUO57436.1"/>
    <property type="molecule type" value="Genomic_DNA"/>
</dbReference>
<evidence type="ECO:0000256" key="1">
    <source>
        <dbReference type="SAM" id="Phobius"/>
    </source>
</evidence>
<dbReference type="AlphaFoldDB" id="A0A432Y9A1"/>
<gene>
    <name evidence="2" type="ORF">CWE25_02955</name>
</gene>
<organism evidence="2 3">
    <name type="scientific">Idiomarina fontislapidosi</name>
    <dbReference type="NCBI Taxonomy" id="263723"/>
    <lineage>
        <taxon>Bacteria</taxon>
        <taxon>Pseudomonadati</taxon>
        <taxon>Pseudomonadota</taxon>
        <taxon>Gammaproteobacteria</taxon>
        <taxon>Alteromonadales</taxon>
        <taxon>Idiomarinaceae</taxon>
        <taxon>Idiomarina</taxon>
    </lineage>
</organism>
<dbReference type="Proteomes" id="UP000287330">
    <property type="component" value="Unassembled WGS sequence"/>
</dbReference>
<keyword evidence="1" id="KW-1133">Transmembrane helix</keyword>
<dbReference type="InterPro" id="IPR058534">
    <property type="entry name" value="YjdF"/>
</dbReference>
<keyword evidence="3" id="KW-1185">Reference proteome</keyword>
<protein>
    <submittedName>
        <fullName evidence="2">DUF2238 domain-containing protein</fullName>
    </submittedName>
</protein>
<dbReference type="InterPro" id="IPR014509">
    <property type="entry name" value="YjdF-like"/>
</dbReference>
<name>A0A432Y9A1_9GAMM</name>
<evidence type="ECO:0000313" key="2">
    <source>
        <dbReference type="EMBL" id="RUO57436.1"/>
    </source>
</evidence>